<reference evidence="3" key="1">
    <citation type="submission" date="2017-12" db="EMBL/GenBank/DDBJ databases">
        <title>Draft genome sequence of Telmatospirillum siberiense 26-4b1T, an acidotolerant peatland alphaproteobacterium potentially involved in sulfur cycling.</title>
        <authorList>
            <person name="Hausmann B."/>
            <person name="Pjevac P."/>
            <person name="Schreck K."/>
            <person name="Herbold C.W."/>
            <person name="Daims H."/>
            <person name="Wagner M."/>
            <person name="Pester M."/>
            <person name="Loy A."/>
        </authorList>
    </citation>
    <scope>NUCLEOTIDE SEQUENCE [LARGE SCALE GENOMIC DNA]</scope>
    <source>
        <strain evidence="3">26-4b1</strain>
    </source>
</reference>
<dbReference type="AlphaFoldDB" id="A0A2N3PZZ8"/>
<dbReference type="InterPro" id="IPR029063">
    <property type="entry name" value="SAM-dependent_MTases_sf"/>
</dbReference>
<sequence>MDNLISIRNAFPSGAWDRLECRMKMLEKHLILRQYQELISGTEVASIEIHPEELVVVTHSGLRLHWNLEDSCYAPSELINIGHYESEECPVLNDAARGASTIFDVGSNIGFFSLQWAANLAPGGKIHAFEPVPLSYSQLQRNIVLNRRESCIVANNTAVGETASTLTLFIPEYPGPAAASLNRLHPNSSNVEISVPVISLDEYYVQAGCPQLDMLKADVEGAELFVIKGAYKTIAAQRPLIFLELLRKWAKPFGYHPNDVISLLRGIGYRCFVLNDNALAPFEVMDEETTHKNFFFADPQKHADFLARHGV</sequence>
<evidence type="ECO:0000313" key="3">
    <source>
        <dbReference type="Proteomes" id="UP000233293"/>
    </source>
</evidence>
<protein>
    <recommendedName>
        <fullName evidence="1">Methyltransferase FkbM domain-containing protein</fullName>
    </recommendedName>
</protein>
<dbReference type="OrthoDB" id="9814604at2"/>
<dbReference type="PANTHER" id="PTHR34203">
    <property type="entry name" value="METHYLTRANSFERASE, FKBM FAMILY PROTEIN"/>
    <property type="match status" value="1"/>
</dbReference>
<feature type="domain" description="Methyltransferase FkbM" evidence="1">
    <location>
        <begin position="104"/>
        <end position="271"/>
    </location>
</feature>
<comment type="caution">
    <text evidence="2">The sequence shown here is derived from an EMBL/GenBank/DDBJ whole genome shotgun (WGS) entry which is preliminary data.</text>
</comment>
<keyword evidence="3" id="KW-1185">Reference proteome</keyword>
<dbReference type="Pfam" id="PF05050">
    <property type="entry name" value="Methyltransf_21"/>
    <property type="match status" value="1"/>
</dbReference>
<dbReference type="PANTHER" id="PTHR34203:SF13">
    <property type="entry name" value="EXPRESSED PROTEIN"/>
    <property type="match status" value="1"/>
</dbReference>
<gene>
    <name evidence="2" type="ORF">CWS72_02220</name>
</gene>
<dbReference type="EMBL" id="PIUM01000002">
    <property type="protein sequence ID" value="PKU25980.1"/>
    <property type="molecule type" value="Genomic_DNA"/>
</dbReference>
<evidence type="ECO:0000259" key="1">
    <source>
        <dbReference type="Pfam" id="PF05050"/>
    </source>
</evidence>
<proteinExistence type="predicted"/>
<dbReference type="NCBIfam" id="TIGR01444">
    <property type="entry name" value="fkbM_fam"/>
    <property type="match status" value="1"/>
</dbReference>
<accession>A0A2N3PZZ8</accession>
<dbReference type="SUPFAM" id="SSF53335">
    <property type="entry name" value="S-adenosyl-L-methionine-dependent methyltransferases"/>
    <property type="match status" value="1"/>
</dbReference>
<dbReference type="Proteomes" id="UP000233293">
    <property type="component" value="Unassembled WGS sequence"/>
</dbReference>
<evidence type="ECO:0000313" key="2">
    <source>
        <dbReference type="EMBL" id="PKU25980.1"/>
    </source>
</evidence>
<name>A0A2N3PZZ8_9PROT</name>
<dbReference type="InterPro" id="IPR052514">
    <property type="entry name" value="SAM-dependent_MTase"/>
</dbReference>
<dbReference type="InterPro" id="IPR006342">
    <property type="entry name" value="FkbM_mtfrase"/>
</dbReference>
<dbReference type="RefSeq" id="WP_101248942.1">
    <property type="nucleotide sequence ID" value="NZ_PIUM01000002.1"/>
</dbReference>
<dbReference type="Gene3D" id="3.40.50.150">
    <property type="entry name" value="Vaccinia Virus protein VP39"/>
    <property type="match status" value="1"/>
</dbReference>
<organism evidence="2 3">
    <name type="scientific">Telmatospirillum siberiense</name>
    <dbReference type="NCBI Taxonomy" id="382514"/>
    <lineage>
        <taxon>Bacteria</taxon>
        <taxon>Pseudomonadati</taxon>
        <taxon>Pseudomonadota</taxon>
        <taxon>Alphaproteobacteria</taxon>
        <taxon>Rhodospirillales</taxon>
        <taxon>Rhodospirillaceae</taxon>
        <taxon>Telmatospirillum</taxon>
    </lineage>
</organism>